<dbReference type="RefSeq" id="WP_183612339.1">
    <property type="nucleotide sequence ID" value="NZ_JACICY010000002.1"/>
</dbReference>
<dbReference type="EMBL" id="JACICY010000002">
    <property type="protein sequence ID" value="MBB3860095.1"/>
    <property type="molecule type" value="Genomic_DNA"/>
</dbReference>
<dbReference type="Proteomes" id="UP000562395">
    <property type="component" value="Unassembled WGS sequence"/>
</dbReference>
<evidence type="ECO:0000313" key="2">
    <source>
        <dbReference type="Proteomes" id="UP000562395"/>
    </source>
</evidence>
<gene>
    <name evidence="1" type="ORF">GGQ88_001356</name>
</gene>
<dbReference type="AlphaFoldDB" id="A0A7W5ZUB2"/>
<dbReference type="InterPro" id="IPR039498">
    <property type="entry name" value="NTP_transf_5"/>
</dbReference>
<sequence length="409" mass="45457">MTEPRGKGNRASPEALALLRICAAPDSDHSAALALLDEGHWVSLVELALSKRAGQLVRRAVSKLAFVPAAARAELDNEANWYLHYGLQQKAAIRSLFDTLDAAGFSPIWLKGLSLAMSDYPDAMLRPMRDVDALLPLEDVVRAQTLLLDSPNYRKAPWAGNYGVEYGHQMPEIQDTRFDLTIELHHRVNARNWEQEGAFVAFLKQGAQVREILGRPFRVPSTVGNFLHLTEHATLHHMFENGSLTLADLHFIATRHALDWDEVAREAERFGLRNALGLVAATAHSLGATWVPQRLLDDCGCSDDQIEVAYAAMLLSSTEVAQSKLLRRFDAENPEKSWTIGAALARALQPNPYELARIVGCEATSPLRFAGYPAWLWNRGRIYRAATAGRAVQDHATNEAKLLQWMRKG</sequence>
<comment type="caution">
    <text evidence="1">The sequence shown here is derived from an EMBL/GenBank/DDBJ whole genome shotgun (WGS) entry which is preliminary data.</text>
</comment>
<organism evidence="1 2">
    <name type="scientific">Novosphingobium hassiacum</name>
    <dbReference type="NCBI Taxonomy" id="173676"/>
    <lineage>
        <taxon>Bacteria</taxon>
        <taxon>Pseudomonadati</taxon>
        <taxon>Pseudomonadota</taxon>
        <taxon>Alphaproteobacteria</taxon>
        <taxon>Sphingomonadales</taxon>
        <taxon>Sphingomonadaceae</taxon>
        <taxon>Novosphingobium</taxon>
    </lineage>
</organism>
<protein>
    <recommendedName>
        <fullName evidence="3">Nucleotidyltransferase family protein</fullName>
    </recommendedName>
</protein>
<evidence type="ECO:0008006" key="3">
    <source>
        <dbReference type="Google" id="ProtNLM"/>
    </source>
</evidence>
<dbReference type="Pfam" id="PF14907">
    <property type="entry name" value="NTP_transf_5"/>
    <property type="match status" value="1"/>
</dbReference>
<proteinExistence type="predicted"/>
<reference evidence="1 2" key="1">
    <citation type="submission" date="2020-08" db="EMBL/GenBank/DDBJ databases">
        <title>Genomic Encyclopedia of Type Strains, Phase IV (KMG-IV): sequencing the most valuable type-strain genomes for metagenomic binning, comparative biology and taxonomic classification.</title>
        <authorList>
            <person name="Goeker M."/>
        </authorList>
    </citation>
    <scope>NUCLEOTIDE SEQUENCE [LARGE SCALE GENOMIC DNA]</scope>
    <source>
        <strain evidence="1 2">DSM 14552</strain>
    </source>
</reference>
<name>A0A7W5ZUB2_9SPHN</name>
<keyword evidence="2" id="KW-1185">Reference proteome</keyword>
<accession>A0A7W5ZUB2</accession>
<evidence type="ECO:0000313" key="1">
    <source>
        <dbReference type="EMBL" id="MBB3860095.1"/>
    </source>
</evidence>